<evidence type="ECO:0000256" key="5">
    <source>
        <dbReference type="SAM" id="Coils"/>
    </source>
</evidence>
<gene>
    <name evidence="8" type="ORF">SPARVUS_LOCUS9737541</name>
</gene>
<feature type="region of interest" description="Disordered" evidence="6">
    <location>
        <begin position="100"/>
        <end position="131"/>
    </location>
</feature>
<dbReference type="EMBL" id="CATNWA010015394">
    <property type="protein sequence ID" value="CAI9582942.1"/>
    <property type="molecule type" value="Genomic_DNA"/>
</dbReference>
<dbReference type="CDD" id="cd05479">
    <property type="entry name" value="RP_DDI"/>
    <property type="match status" value="1"/>
</dbReference>
<evidence type="ECO:0000256" key="3">
    <source>
        <dbReference type="ARBA" id="ARBA00022750"/>
    </source>
</evidence>
<evidence type="ECO:0000256" key="4">
    <source>
        <dbReference type="ARBA" id="ARBA00022801"/>
    </source>
</evidence>
<dbReference type="InterPro" id="IPR000626">
    <property type="entry name" value="Ubiquitin-like_dom"/>
</dbReference>
<dbReference type="InterPro" id="IPR029071">
    <property type="entry name" value="Ubiquitin-like_domsf"/>
</dbReference>
<dbReference type="Proteomes" id="UP001162483">
    <property type="component" value="Unassembled WGS sequence"/>
</dbReference>
<keyword evidence="5" id="KW-0175">Coiled coil</keyword>
<feature type="coiled-coil region" evidence="5">
    <location>
        <begin position="167"/>
        <end position="195"/>
    </location>
</feature>
<dbReference type="SUPFAM" id="SSF54236">
    <property type="entry name" value="Ubiquitin-like"/>
    <property type="match status" value="1"/>
</dbReference>
<dbReference type="PROSITE" id="PS50053">
    <property type="entry name" value="UBIQUITIN_2"/>
    <property type="match status" value="1"/>
</dbReference>
<protein>
    <recommendedName>
        <fullName evidence="7">Ubiquitin-like domain-containing protein</fullName>
    </recommendedName>
</protein>
<dbReference type="InterPro" id="IPR057273">
    <property type="entry name" value="Ddi1/2_HDD"/>
</dbReference>
<keyword evidence="2" id="KW-0645">Protease</keyword>
<organism evidence="8 9">
    <name type="scientific">Staurois parvus</name>
    <dbReference type="NCBI Taxonomy" id="386267"/>
    <lineage>
        <taxon>Eukaryota</taxon>
        <taxon>Metazoa</taxon>
        <taxon>Chordata</taxon>
        <taxon>Craniata</taxon>
        <taxon>Vertebrata</taxon>
        <taxon>Euteleostomi</taxon>
        <taxon>Amphibia</taxon>
        <taxon>Batrachia</taxon>
        <taxon>Anura</taxon>
        <taxon>Neobatrachia</taxon>
        <taxon>Ranoidea</taxon>
        <taxon>Ranidae</taxon>
        <taxon>Staurois</taxon>
    </lineage>
</organism>
<evidence type="ECO:0000256" key="2">
    <source>
        <dbReference type="ARBA" id="ARBA00022670"/>
    </source>
</evidence>
<dbReference type="Gene3D" id="2.40.70.10">
    <property type="entry name" value="Acid Proteases"/>
    <property type="match status" value="1"/>
</dbReference>
<evidence type="ECO:0000259" key="7">
    <source>
        <dbReference type="PROSITE" id="PS50053"/>
    </source>
</evidence>
<accession>A0ABN9EDX2</accession>
<feature type="domain" description="Ubiquitin-like" evidence="7">
    <location>
        <begin position="1"/>
        <end position="81"/>
    </location>
</feature>
<dbReference type="Pfam" id="PF09668">
    <property type="entry name" value="Asp_protease"/>
    <property type="match status" value="1"/>
</dbReference>
<dbReference type="PANTHER" id="PTHR15397">
    <property type="entry name" value="SODIUM-GLUCOSE COTRANSPORTER REGULATORY PROTEIN -RELATED"/>
    <property type="match status" value="1"/>
</dbReference>
<dbReference type="Pfam" id="PF00240">
    <property type="entry name" value="ubiquitin"/>
    <property type="match status" value="1"/>
</dbReference>
<dbReference type="InterPro" id="IPR033882">
    <property type="entry name" value="DDI1_N"/>
</dbReference>
<comment type="similarity">
    <text evidence="1">Belongs to the DDI1 family.</text>
</comment>
<evidence type="ECO:0000256" key="1">
    <source>
        <dbReference type="ARBA" id="ARBA00009136"/>
    </source>
</evidence>
<evidence type="ECO:0000256" key="6">
    <source>
        <dbReference type="SAM" id="MobiDB-lite"/>
    </source>
</evidence>
<feature type="compositionally biased region" description="Pro residues" evidence="6">
    <location>
        <begin position="109"/>
        <end position="122"/>
    </location>
</feature>
<dbReference type="Pfam" id="PF24669">
    <property type="entry name" value="Ddi2_HDD"/>
    <property type="match status" value="1"/>
</dbReference>
<dbReference type="Gene3D" id="3.10.20.90">
    <property type="entry name" value="Phosphatidylinositol 3-kinase Catalytic Subunit, Chain A, domain 1"/>
    <property type="match status" value="1"/>
</dbReference>
<dbReference type="PANTHER" id="PTHR15397:SF3">
    <property type="entry name" value="DNA DAMAGE INDUCIBLE 1 HOMOLOG 2"/>
    <property type="match status" value="1"/>
</dbReference>
<dbReference type="SUPFAM" id="SSF50630">
    <property type="entry name" value="Acid proteases"/>
    <property type="match status" value="1"/>
</dbReference>
<proteinExistence type="inferred from homology"/>
<comment type="caution">
    <text evidence="8">The sequence shown here is derived from an EMBL/GenBank/DDBJ whole genome shotgun (WGS) entry which is preliminary data.</text>
</comment>
<keyword evidence="3" id="KW-0064">Aspartyl protease</keyword>
<dbReference type="CDD" id="cd01796">
    <property type="entry name" value="Ubl_Ddi1_like"/>
    <property type="match status" value="1"/>
</dbReference>
<dbReference type="InterPro" id="IPR019103">
    <property type="entry name" value="Peptidase_aspartic_DDI1-type"/>
</dbReference>
<evidence type="ECO:0000313" key="8">
    <source>
        <dbReference type="EMBL" id="CAI9582942.1"/>
    </source>
</evidence>
<keyword evidence="4" id="KW-0378">Hydrolase</keyword>
<name>A0ABN9EDX2_9NEOB</name>
<dbReference type="InterPro" id="IPR021109">
    <property type="entry name" value="Peptidase_aspartic_dom_sf"/>
</dbReference>
<sequence length="398" mass="44522">MLITVYCVRRDLSEVTFSLEVDPDFELENFRALCELESGIPSDQALIIYAERPLTDNQRSLSSYGLKDGDVVILRQKDPSEARPANPLPVGLPRIDFSSIAVPGTSSQQPPPAPQPPRPPAPDSTTFPQGLDNPALLREMLLANPHELSLLKERNPPLAEALLSGDLERFTRVLLEQQQERARREQERIRLLSADPFDLEAQAKIEEDIRQQNIEENMTIAMEEAPESFGQVVMLYINCKVNGYPVKAFVDSGAQMTIMSQACAERCHIMRLVDRRWAGIAKGVGTQKIIGRVHLAQVQIEGDFLPCSFSILEEQPMDMLLGLDMLKRHQCSIDLEKNVLVIGTTGTRTSFLPEAELPECARLAYGPGREDMRPEEIADRELAEVLQKSADEAEQQKP</sequence>
<keyword evidence="9" id="KW-1185">Reference proteome</keyword>
<evidence type="ECO:0000313" key="9">
    <source>
        <dbReference type="Proteomes" id="UP001162483"/>
    </source>
</evidence>
<reference evidence="8" key="1">
    <citation type="submission" date="2023-05" db="EMBL/GenBank/DDBJ databases">
        <authorList>
            <person name="Stuckert A."/>
        </authorList>
    </citation>
    <scope>NUCLEOTIDE SEQUENCE</scope>
</reference>